<dbReference type="RefSeq" id="WP_171353809.1">
    <property type="nucleotide sequence ID" value="NZ_VTXP01000015.1"/>
</dbReference>
<dbReference type="Proteomes" id="UP000576645">
    <property type="component" value="Unassembled WGS sequence"/>
</dbReference>
<evidence type="ECO:0000313" key="2">
    <source>
        <dbReference type="Proteomes" id="UP000576645"/>
    </source>
</evidence>
<gene>
    <name evidence="1" type="ORF">F0238_21530</name>
</gene>
<protein>
    <submittedName>
        <fullName evidence="1">Uncharacterized protein</fullName>
    </submittedName>
</protein>
<evidence type="ECO:0000313" key="1">
    <source>
        <dbReference type="EMBL" id="NOJ25311.1"/>
    </source>
</evidence>
<accession>A0AAP6ZRH5</accession>
<comment type="caution">
    <text evidence="1">The sequence shown here is derived from an EMBL/GenBank/DDBJ whole genome shotgun (WGS) entry which is preliminary data.</text>
</comment>
<name>A0AAP6ZRH5_9VIBR</name>
<organism evidence="1 2">
    <name type="scientific">Vibrio coralliilyticus</name>
    <dbReference type="NCBI Taxonomy" id="190893"/>
    <lineage>
        <taxon>Bacteria</taxon>
        <taxon>Pseudomonadati</taxon>
        <taxon>Pseudomonadota</taxon>
        <taxon>Gammaproteobacteria</taxon>
        <taxon>Vibrionales</taxon>
        <taxon>Vibrionaceae</taxon>
        <taxon>Vibrio</taxon>
    </lineage>
</organism>
<dbReference type="AlphaFoldDB" id="A0AAP6ZRH5"/>
<sequence>MMKTFTVTTLIALSLVGSGVVIGAKYFPKEVESVKTPLVKTQFNRTLLLRTKNDGCMMFDESGKRFEIKGNAGDEVLIPKWTKFTSECLSFE</sequence>
<dbReference type="EMBL" id="VTXP01000015">
    <property type="protein sequence ID" value="NOJ25311.1"/>
    <property type="molecule type" value="Genomic_DNA"/>
</dbReference>
<proteinExistence type="predicted"/>
<reference evidence="1 2" key="1">
    <citation type="submission" date="2019-09" db="EMBL/GenBank/DDBJ databases">
        <title>Draft genome sequencing and comparative genomics of hatchery-associated Vibrios.</title>
        <authorList>
            <person name="Kehlet-Delgado H."/>
            <person name="Mueller R.S."/>
        </authorList>
    </citation>
    <scope>NUCLEOTIDE SEQUENCE [LARGE SCALE GENOMIC DNA]</scope>
    <source>
        <strain evidence="1 2">09-121-3</strain>
    </source>
</reference>